<dbReference type="Proteomes" id="UP001474120">
    <property type="component" value="Unassembled WGS sequence"/>
</dbReference>
<evidence type="ECO:0000256" key="5">
    <source>
        <dbReference type="ARBA" id="ARBA00023098"/>
    </source>
</evidence>
<keyword evidence="1 7" id="KW-0444">Lipid biosynthesis</keyword>
<organism evidence="10 11">
    <name type="scientific">Lutimonas vermicola</name>
    <dbReference type="NCBI Taxonomy" id="414288"/>
    <lineage>
        <taxon>Bacteria</taxon>
        <taxon>Pseudomonadati</taxon>
        <taxon>Bacteroidota</taxon>
        <taxon>Flavobacteriia</taxon>
        <taxon>Flavobacteriales</taxon>
        <taxon>Flavobacteriaceae</taxon>
        <taxon>Lutimonas</taxon>
    </lineage>
</organism>
<evidence type="ECO:0000256" key="4">
    <source>
        <dbReference type="ARBA" id="ARBA00022737"/>
    </source>
</evidence>
<dbReference type="CDD" id="cd03352">
    <property type="entry name" value="LbH_LpxD"/>
    <property type="match status" value="1"/>
</dbReference>
<comment type="similarity">
    <text evidence="7">Belongs to the transferase hexapeptide repeat family. LpxD subfamily.</text>
</comment>
<comment type="catalytic activity">
    <reaction evidence="7">
        <text>a UDP-3-O-[(3R)-3-hydroxyacyl]-alpha-D-glucosamine + a (3R)-hydroxyacyl-[ACP] = a UDP-2-N,3-O-bis[(3R)-3-hydroxyacyl]-alpha-D-glucosamine + holo-[ACP] + H(+)</text>
        <dbReference type="Rhea" id="RHEA:53836"/>
        <dbReference type="Rhea" id="RHEA-COMP:9685"/>
        <dbReference type="Rhea" id="RHEA-COMP:9945"/>
        <dbReference type="ChEBI" id="CHEBI:15378"/>
        <dbReference type="ChEBI" id="CHEBI:64479"/>
        <dbReference type="ChEBI" id="CHEBI:78827"/>
        <dbReference type="ChEBI" id="CHEBI:137740"/>
        <dbReference type="ChEBI" id="CHEBI:137748"/>
        <dbReference type="EC" id="2.3.1.191"/>
    </reaction>
</comment>
<dbReference type="InterPro" id="IPR056729">
    <property type="entry name" value="GMPPB_C"/>
</dbReference>
<comment type="function">
    <text evidence="7">Catalyzes the N-acylation of UDP-3-O-acylglucosamine using 3-hydroxyacyl-ACP as the acyl donor. Is involved in the biosynthesis of lipid A, a phosphorylated glycolipid that anchors the lipopolysaccharide to the outer membrane of the cell.</text>
</comment>
<feature type="active site" description="Proton acceptor" evidence="7">
    <location>
        <position position="249"/>
    </location>
</feature>
<evidence type="ECO:0000256" key="6">
    <source>
        <dbReference type="ARBA" id="ARBA00023315"/>
    </source>
</evidence>
<dbReference type="NCBIfam" id="NF002060">
    <property type="entry name" value="PRK00892.1"/>
    <property type="match status" value="1"/>
</dbReference>
<evidence type="ECO:0000259" key="8">
    <source>
        <dbReference type="Pfam" id="PF04613"/>
    </source>
</evidence>
<dbReference type="HAMAP" id="MF_00523">
    <property type="entry name" value="LpxD"/>
    <property type="match status" value="1"/>
</dbReference>
<proteinExistence type="inferred from homology"/>
<dbReference type="Gene3D" id="3.40.1390.10">
    <property type="entry name" value="MurE/MurF, N-terminal domain"/>
    <property type="match status" value="1"/>
</dbReference>
<evidence type="ECO:0000256" key="1">
    <source>
        <dbReference type="ARBA" id="ARBA00022516"/>
    </source>
</evidence>
<feature type="domain" description="UDP-3-O-[3-hydroxymyristoyl] glucosamine N-acyltransferase non-repeat region" evidence="8">
    <location>
        <begin position="27"/>
        <end position="95"/>
    </location>
</feature>
<dbReference type="NCBIfam" id="TIGR01853">
    <property type="entry name" value="lipid_A_lpxD"/>
    <property type="match status" value="1"/>
</dbReference>
<comment type="caution">
    <text evidence="10">The sequence shown here is derived from an EMBL/GenBank/DDBJ whole genome shotgun (WGS) entry which is preliminary data.</text>
</comment>
<protein>
    <recommendedName>
        <fullName evidence="7">UDP-3-O-acylglucosamine N-acyltransferase</fullName>
        <ecNumber evidence="7">2.3.1.191</ecNumber>
    </recommendedName>
</protein>
<dbReference type="Pfam" id="PF00132">
    <property type="entry name" value="Hexapep"/>
    <property type="match status" value="1"/>
</dbReference>
<dbReference type="Pfam" id="PF04613">
    <property type="entry name" value="LpxD"/>
    <property type="match status" value="1"/>
</dbReference>
<evidence type="ECO:0000259" key="9">
    <source>
        <dbReference type="Pfam" id="PF25087"/>
    </source>
</evidence>
<evidence type="ECO:0000313" key="11">
    <source>
        <dbReference type="Proteomes" id="UP001474120"/>
    </source>
</evidence>
<dbReference type="InterPro" id="IPR007691">
    <property type="entry name" value="LpxD"/>
</dbReference>
<dbReference type="InterPro" id="IPR001451">
    <property type="entry name" value="Hexapep"/>
</dbReference>
<gene>
    <name evidence="7 10" type="primary">lpxD</name>
    <name evidence="10" type="ORF">AABB81_13150</name>
</gene>
<evidence type="ECO:0000256" key="2">
    <source>
        <dbReference type="ARBA" id="ARBA00022556"/>
    </source>
</evidence>
<evidence type="ECO:0000256" key="3">
    <source>
        <dbReference type="ARBA" id="ARBA00022679"/>
    </source>
</evidence>
<dbReference type="PANTHER" id="PTHR43378:SF2">
    <property type="entry name" value="UDP-3-O-ACYLGLUCOSAMINE N-ACYLTRANSFERASE 1, MITOCHONDRIAL-RELATED"/>
    <property type="match status" value="1"/>
</dbReference>
<dbReference type="PANTHER" id="PTHR43378">
    <property type="entry name" value="UDP-3-O-ACYLGLUCOSAMINE N-ACYLTRANSFERASE"/>
    <property type="match status" value="1"/>
</dbReference>
<keyword evidence="11" id="KW-1185">Reference proteome</keyword>
<dbReference type="RefSeq" id="WP_342161015.1">
    <property type="nucleotide sequence ID" value="NZ_JBCDNA010000003.1"/>
</dbReference>
<keyword evidence="6 7" id="KW-0012">Acyltransferase</keyword>
<sequence>MENIVKSYPVQELCNLLNGNLIGYTDQLITEPEHIESAKPSSITFIGHKKYISLWQKSKASAAIVDRSLKLKDPGVNRAFIEVENADLAMAELLDLYTPAAIKLAEGIHPSAVVDTSASIDSGVSIGANSYIGAHVKIGSNTIVYPNVTILDHVEIGSHSVVKSGTVIGERCIIGHECILHSNVSIGTDGFGFRPGPDGRGIVKITHIGNVVIGNQVEIGSSSCIDRGKFSSTTIGDGTKIDNLVQIAHNCKIGRACMIAALCGISGSVTLGDGVIMAGQAAIKDHINVGNGVTIGGRSGIMNDIPDGMTILGYPAIEAKETLRQWAVLRRLAKKR</sequence>
<dbReference type="InterPro" id="IPR011004">
    <property type="entry name" value="Trimer_LpxA-like_sf"/>
</dbReference>
<dbReference type="GO" id="GO:0103118">
    <property type="term" value="F:UDP-3-O-[(3R)-3-hydroxyacyl]-glucosamine N-acyltransferase activity"/>
    <property type="evidence" value="ECO:0007669"/>
    <property type="project" value="UniProtKB-EC"/>
</dbReference>
<evidence type="ECO:0000256" key="7">
    <source>
        <dbReference type="HAMAP-Rule" id="MF_00523"/>
    </source>
</evidence>
<dbReference type="Gene3D" id="2.160.10.10">
    <property type="entry name" value="Hexapeptide repeat proteins"/>
    <property type="match status" value="1"/>
</dbReference>
<feature type="domain" description="Mannose-1-phosphate guanyltransferase C-terminal" evidence="9">
    <location>
        <begin position="109"/>
        <end position="188"/>
    </location>
</feature>
<keyword evidence="2 7" id="KW-0441">Lipid A biosynthesis</keyword>
<comment type="pathway">
    <text evidence="7">Bacterial outer membrane biogenesis; LPS lipid A biosynthesis.</text>
</comment>
<keyword evidence="5 7" id="KW-0443">Lipid metabolism</keyword>
<dbReference type="Pfam" id="PF25087">
    <property type="entry name" value="GMPPB_C"/>
    <property type="match status" value="1"/>
</dbReference>
<dbReference type="InterPro" id="IPR020573">
    <property type="entry name" value="UDP_GlcNAc_AcTrfase_non-rep"/>
</dbReference>
<dbReference type="EMBL" id="JBCDNA010000003">
    <property type="protein sequence ID" value="MEL4456850.1"/>
    <property type="molecule type" value="Genomic_DNA"/>
</dbReference>
<name>A0ABU9L6F0_9FLAO</name>
<dbReference type="SUPFAM" id="SSF51161">
    <property type="entry name" value="Trimeric LpxA-like enzymes"/>
    <property type="match status" value="1"/>
</dbReference>
<dbReference type="EC" id="2.3.1.191" evidence="7"/>
<comment type="subunit">
    <text evidence="7">Homotrimer.</text>
</comment>
<keyword evidence="3 7" id="KW-0808">Transferase</keyword>
<keyword evidence="4 7" id="KW-0677">Repeat</keyword>
<evidence type="ECO:0000313" key="10">
    <source>
        <dbReference type="EMBL" id="MEL4456850.1"/>
    </source>
</evidence>
<accession>A0ABU9L6F0</accession>
<reference evidence="10 11" key="1">
    <citation type="submission" date="2024-04" db="EMBL/GenBank/DDBJ databases">
        <title>whole genome sequencing of Lutimonas vermicola strain IMCC1616.</title>
        <authorList>
            <person name="Bae S.S."/>
        </authorList>
    </citation>
    <scope>NUCLEOTIDE SEQUENCE [LARGE SCALE GENOMIC DNA]</scope>
    <source>
        <strain evidence="10 11">IMCC1616</strain>
    </source>
</reference>